<dbReference type="EMBL" id="JAXQNO010000003">
    <property type="protein sequence ID" value="KAK4801656.1"/>
    <property type="molecule type" value="Genomic_DNA"/>
</dbReference>
<comment type="caution">
    <text evidence="1">The sequence shown here is derived from an EMBL/GenBank/DDBJ whole genome shotgun (WGS) entry which is preliminary data.</text>
</comment>
<organism evidence="1 2">
    <name type="scientific">Trapa natans</name>
    <name type="common">Water chestnut</name>
    <dbReference type="NCBI Taxonomy" id="22666"/>
    <lineage>
        <taxon>Eukaryota</taxon>
        <taxon>Viridiplantae</taxon>
        <taxon>Streptophyta</taxon>
        <taxon>Embryophyta</taxon>
        <taxon>Tracheophyta</taxon>
        <taxon>Spermatophyta</taxon>
        <taxon>Magnoliopsida</taxon>
        <taxon>eudicotyledons</taxon>
        <taxon>Gunneridae</taxon>
        <taxon>Pentapetalae</taxon>
        <taxon>rosids</taxon>
        <taxon>malvids</taxon>
        <taxon>Myrtales</taxon>
        <taxon>Lythraceae</taxon>
        <taxon>Trapa</taxon>
    </lineage>
</organism>
<proteinExistence type="predicted"/>
<gene>
    <name evidence="1" type="ORF">SAY86_022143</name>
</gene>
<dbReference type="Proteomes" id="UP001346149">
    <property type="component" value="Unassembled WGS sequence"/>
</dbReference>
<evidence type="ECO:0000313" key="1">
    <source>
        <dbReference type="EMBL" id="KAK4801656.1"/>
    </source>
</evidence>
<sequence length="100" mass="11439">MEALQGYMFDDKKPDSPHLRIYFAHFPFSLPSDPDEDRIPFGSITPAMHTFWESHAAYLTRNPKRTTVNNKSNHRNPFGVGDQNQITIDQLGLYTKAGKT</sequence>
<dbReference type="AlphaFoldDB" id="A0AAN7ME49"/>
<name>A0AAN7ME49_TRANT</name>
<evidence type="ECO:0000313" key="2">
    <source>
        <dbReference type="Proteomes" id="UP001346149"/>
    </source>
</evidence>
<protein>
    <submittedName>
        <fullName evidence="1">Uncharacterized protein</fullName>
    </submittedName>
</protein>
<reference evidence="1 2" key="1">
    <citation type="journal article" date="2023" name="Hortic Res">
        <title>Pangenome of water caltrop reveals structural variations and asymmetric subgenome divergence after allopolyploidization.</title>
        <authorList>
            <person name="Zhang X."/>
            <person name="Chen Y."/>
            <person name="Wang L."/>
            <person name="Yuan Y."/>
            <person name="Fang M."/>
            <person name="Shi L."/>
            <person name="Lu R."/>
            <person name="Comes H.P."/>
            <person name="Ma Y."/>
            <person name="Chen Y."/>
            <person name="Huang G."/>
            <person name="Zhou Y."/>
            <person name="Zheng Z."/>
            <person name="Qiu Y."/>
        </authorList>
    </citation>
    <scope>NUCLEOTIDE SEQUENCE [LARGE SCALE GENOMIC DNA]</scope>
    <source>
        <strain evidence="1">F231</strain>
    </source>
</reference>
<keyword evidence="2" id="KW-1185">Reference proteome</keyword>
<accession>A0AAN7ME49</accession>